<evidence type="ECO:0000256" key="1">
    <source>
        <dbReference type="ARBA" id="ARBA00022574"/>
    </source>
</evidence>
<proteinExistence type="predicted"/>
<dbReference type="Pfam" id="PF00072">
    <property type="entry name" value="Response_reg"/>
    <property type="match status" value="1"/>
</dbReference>
<feature type="compositionally biased region" description="Pro residues" evidence="5">
    <location>
        <begin position="193"/>
        <end position="209"/>
    </location>
</feature>
<feature type="compositionally biased region" description="Basic and acidic residues" evidence="5">
    <location>
        <begin position="741"/>
        <end position="754"/>
    </location>
</feature>
<keyword evidence="2" id="KW-0677">Repeat</keyword>
<sequence>MPVASTEGGAQLLLAPGQPKHLNPADVHVLLVDDEKLSRTVIGNLLKKCQYKVTVVESGVEALEVMKQKGPEAFNLVLTDVMMADISGLELLQHVRRNGELQKVPVVMMSANECQDMVWNCIKQGAEDYLLKPLTKKEVQYIWQHVYRRQQQHSRVPQLPHEEADSMDVGSRSESLGVQSAEAAAPHSRGASSPPPTPPPSLPQPPPSQQAPACLQPSSSVPRQHAAEQDSTLQAPSHPLDKSLKKAALEARRASHARASTPQVPSSRGPAASGATRAAWSDAVAALPAREGSGGSSISLADYLAARGSSLSPSISFRIFCSLLNLIHTCHKDNHPCTFLRPSTLWLTADSLMARPGGLSSLEPQQQLEQQLYASPEELAGHPRTHCSDVFGLAILFCVLFYGLDSITAEGQIQAARLGRVPSKVERGSSAAQFLGALLQPEPHRRPKLDQVLNPKMLTILHKTVMGGAHVKPEPPAVEPPAAKLGKALRPLHPTLTTSQQQILRRQAQEDAVDREVLADFLQQVRHAKQLEASNIRRQMAMLDTDIGSVGALLHQQPRPTTADLSAPHSCPMPAPAAGAEAQKLFGRDSCEASTPYGLKSSNPSHHNASVRPQKRQKVEASEGAAGSASPTHSQSKAELWHKRRQQRVMEDEEDEMCDCNGSRQQPTTSGMHKAASEPHHRGAPSGIPGPGAPMHHSPHEVHAESPTSHRGRTSPGAARHAALRQAARSSSHADSCQAHAAHEPSEGLDDPRRQQAQQQHAACGFKPWHEGSKAGAGGHNAAGRQQQGSAGAAAPEGRAAALSERQSEQQLHEPARRLSSGYDRFLWQDLSPGRCRDEVPEKSSPGGLQQQQHAGPKRKPEEAGVAGYDSDDSCNGSIDERWQRIAAAFPPLEDLFFHPDLSAALMGRQASAAATVPQASSPSVPHLGPTLDAFSEHLGKASCYGSFKVQATLNYGNLPNTANMVCSAAFDRDGEYFATAGVNRGIKVFEMAMVLDDTVSTHYPLLKIPARSKLSSLCWNGYIKSSLICADYDGVIQLWDIASASDVMQFDEHSRRVWSVDFSQTDPTCFLSGSDDNTVRLWSLRDEGSVATIDAHANVCSVQFSPVNSNLIAFGSANYKSFLYDMRQMERPLAVIAGHNRAVSYVRFMGASQLATASTDNTLKLWDIQSATASPLLTKPLTTFSGHVNEKNFVGLSVTPDGYIACGSEDNSVYAYYKALPSPVTQHRFSCNDPTASEDYCFDPLESHQFMSSVCWSQKGHTLLAANSLGTIKLLQLAA</sequence>
<dbReference type="PROSITE" id="PS50294">
    <property type="entry name" value="WD_REPEATS_REGION"/>
    <property type="match status" value="2"/>
</dbReference>
<dbReference type="InterPro" id="IPR011006">
    <property type="entry name" value="CheY-like_superfamily"/>
</dbReference>
<dbReference type="SMART" id="SM00320">
    <property type="entry name" value="WD40"/>
    <property type="match status" value="7"/>
</dbReference>
<dbReference type="SMART" id="SM00448">
    <property type="entry name" value="REC"/>
    <property type="match status" value="1"/>
</dbReference>
<feature type="region of interest" description="Disordered" evidence="5">
    <location>
        <begin position="834"/>
        <end position="870"/>
    </location>
</feature>
<dbReference type="PRINTS" id="PR00320">
    <property type="entry name" value="GPROTEINBRPT"/>
</dbReference>
<dbReference type="PROSITE" id="PS50110">
    <property type="entry name" value="RESPONSE_REGULATORY"/>
    <property type="match status" value="1"/>
</dbReference>
<feature type="compositionally biased region" description="Low complexity" evidence="5">
    <location>
        <begin position="210"/>
        <end position="220"/>
    </location>
</feature>
<accession>A0AAW1S564</accession>
<feature type="domain" description="Response regulatory" evidence="6">
    <location>
        <begin position="28"/>
        <end position="147"/>
    </location>
</feature>
<dbReference type="SUPFAM" id="SSF52172">
    <property type="entry name" value="CheY-like"/>
    <property type="match status" value="1"/>
</dbReference>
<dbReference type="PROSITE" id="PS00678">
    <property type="entry name" value="WD_REPEATS_1"/>
    <property type="match status" value="1"/>
</dbReference>
<evidence type="ECO:0000259" key="6">
    <source>
        <dbReference type="PROSITE" id="PS50110"/>
    </source>
</evidence>
<evidence type="ECO:0000256" key="3">
    <source>
        <dbReference type="PROSITE-ProRule" id="PRU00169"/>
    </source>
</evidence>
<dbReference type="GO" id="GO:0000160">
    <property type="term" value="P:phosphorelay signal transduction system"/>
    <property type="evidence" value="ECO:0007669"/>
    <property type="project" value="InterPro"/>
</dbReference>
<evidence type="ECO:0000256" key="4">
    <source>
        <dbReference type="PROSITE-ProRule" id="PRU00221"/>
    </source>
</evidence>
<feature type="modified residue" description="4-aspartylphosphate" evidence="3">
    <location>
        <position position="80"/>
    </location>
</feature>
<dbReference type="PROSITE" id="PS50082">
    <property type="entry name" value="WD_REPEATS_2"/>
    <property type="match status" value="2"/>
</dbReference>
<dbReference type="Pfam" id="PF00400">
    <property type="entry name" value="WD40"/>
    <property type="match status" value="3"/>
</dbReference>
<comment type="caution">
    <text evidence="7">The sequence shown here is derived from an EMBL/GenBank/DDBJ whole genome shotgun (WGS) entry which is preliminary data.</text>
</comment>
<dbReference type="Gene3D" id="1.10.510.10">
    <property type="entry name" value="Transferase(Phosphotransferase) domain 1"/>
    <property type="match status" value="1"/>
</dbReference>
<dbReference type="InterPro" id="IPR001789">
    <property type="entry name" value="Sig_transdc_resp-reg_receiver"/>
</dbReference>
<keyword evidence="3" id="KW-0597">Phosphoprotein</keyword>
<dbReference type="Proteomes" id="UP001438707">
    <property type="component" value="Unassembled WGS sequence"/>
</dbReference>
<feature type="compositionally biased region" description="Low complexity" evidence="5">
    <location>
        <begin position="782"/>
        <end position="802"/>
    </location>
</feature>
<dbReference type="InterPro" id="IPR044630">
    <property type="entry name" value="SPA1/2/3/4"/>
</dbReference>
<dbReference type="InterPro" id="IPR011009">
    <property type="entry name" value="Kinase-like_dom_sf"/>
</dbReference>
<dbReference type="GO" id="GO:0009640">
    <property type="term" value="P:photomorphogenesis"/>
    <property type="evidence" value="ECO:0007669"/>
    <property type="project" value="InterPro"/>
</dbReference>
<dbReference type="CDD" id="cd17584">
    <property type="entry name" value="REC_typeB_ARR-like"/>
    <property type="match status" value="1"/>
</dbReference>
<evidence type="ECO:0000313" key="8">
    <source>
        <dbReference type="Proteomes" id="UP001438707"/>
    </source>
</evidence>
<evidence type="ECO:0000256" key="2">
    <source>
        <dbReference type="ARBA" id="ARBA00022737"/>
    </source>
</evidence>
<gene>
    <name evidence="7" type="ORF">WJX74_001556</name>
</gene>
<dbReference type="CDD" id="cd00200">
    <property type="entry name" value="WD40"/>
    <property type="match status" value="1"/>
</dbReference>
<organism evidence="7 8">
    <name type="scientific">Apatococcus lobatus</name>
    <dbReference type="NCBI Taxonomy" id="904363"/>
    <lineage>
        <taxon>Eukaryota</taxon>
        <taxon>Viridiplantae</taxon>
        <taxon>Chlorophyta</taxon>
        <taxon>core chlorophytes</taxon>
        <taxon>Trebouxiophyceae</taxon>
        <taxon>Chlorellales</taxon>
        <taxon>Chlorellaceae</taxon>
        <taxon>Apatococcus</taxon>
    </lineage>
</organism>
<feature type="compositionally biased region" description="Polar residues" evidence="5">
    <location>
        <begin position="662"/>
        <end position="671"/>
    </location>
</feature>
<protein>
    <recommendedName>
        <fullName evidence="6">Response regulatory domain-containing protein</fullName>
    </recommendedName>
</protein>
<dbReference type="PANTHER" id="PTHR44218">
    <property type="entry name" value="PROTEIN SPA1-RELATED 2"/>
    <property type="match status" value="1"/>
</dbReference>
<dbReference type="InterPro" id="IPR019775">
    <property type="entry name" value="WD40_repeat_CS"/>
</dbReference>
<dbReference type="Gene3D" id="2.130.10.10">
    <property type="entry name" value="YVTN repeat-like/Quinoprotein amine dehydrogenase"/>
    <property type="match status" value="1"/>
</dbReference>
<keyword evidence="8" id="KW-1185">Reference proteome</keyword>
<feature type="repeat" description="WD" evidence="4">
    <location>
        <begin position="1051"/>
        <end position="1093"/>
    </location>
</feature>
<dbReference type="SUPFAM" id="SSF50978">
    <property type="entry name" value="WD40 repeat-like"/>
    <property type="match status" value="1"/>
</dbReference>
<feature type="region of interest" description="Disordered" evidence="5">
    <location>
        <begin position="558"/>
        <end position="818"/>
    </location>
</feature>
<feature type="compositionally biased region" description="Low complexity" evidence="5">
    <location>
        <begin position="718"/>
        <end position="734"/>
    </location>
</feature>
<dbReference type="Gene3D" id="3.40.50.2300">
    <property type="match status" value="1"/>
</dbReference>
<dbReference type="InterPro" id="IPR015943">
    <property type="entry name" value="WD40/YVTN_repeat-like_dom_sf"/>
</dbReference>
<keyword evidence="1 4" id="KW-0853">WD repeat</keyword>
<dbReference type="InterPro" id="IPR036322">
    <property type="entry name" value="WD40_repeat_dom_sf"/>
</dbReference>
<dbReference type="SUPFAM" id="SSF56112">
    <property type="entry name" value="Protein kinase-like (PK-like)"/>
    <property type="match status" value="1"/>
</dbReference>
<feature type="repeat" description="WD" evidence="4">
    <location>
        <begin position="1137"/>
        <end position="1177"/>
    </location>
</feature>
<feature type="compositionally biased region" description="Basic and acidic residues" evidence="5">
    <location>
        <begin position="806"/>
        <end position="817"/>
    </location>
</feature>
<dbReference type="EMBL" id="JALJOS010000003">
    <property type="protein sequence ID" value="KAK9841186.1"/>
    <property type="molecule type" value="Genomic_DNA"/>
</dbReference>
<evidence type="ECO:0000256" key="5">
    <source>
        <dbReference type="SAM" id="MobiDB-lite"/>
    </source>
</evidence>
<evidence type="ECO:0000313" key="7">
    <source>
        <dbReference type="EMBL" id="KAK9841186.1"/>
    </source>
</evidence>
<reference evidence="7 8" key="1">
    <citation type="journal article" date="2024" name="Nat. Commun.">
        <title>Phylogenomics reveals the evolutionary origins of lichenization in chlorophyte algae.</title>
        <authorList>
            <person name="Puginier C."/>
            <person name="Libourel C."/>
            <person name="Otte J."/>
            <person name="Skaloud P."/>
            <person name="Haon M."/>
            <person name="Grisel S."/>
            <person name="Petersen M."/>
            <person name="Berrin J.G."/>
            <person name="Delaux P.M."/>
            <person name="Dal Grande F."/>
            <person name="Keller J."/>
        </authorList>
    </citation>
    <scope>NUCLEOTIDE SEQUENCE [LARGE SCALE GENOMIC DNA]</scope>
    <source>
        <strain evidence="7 8">SAG 2145</strain>
    </source>
</reference>
<name>A0AAW1S564_9CHLO</name>
<dbReference type="InterPro" id="IPR020472">
    <property type="entry name" value="WD40_PAC1"/>
</dbReference>
<feature type="compositionally biased region" description="Basic and acidic residues" evidence="5">
    <location>
        <begin position="239"/>
        <end position="253"/>
    </location>
</feature>
<dbReference type="InterPro" id="IPR001680">
    <property type="entry name" value="WD40_rpt"/>
</dbReference>
<dbReference type="AlphaFoldDB" id="A0AAW1S564"/>
<feature type="region of interest" description="Disordered" evidence="5">
    <location>
        <begin position="152"/>
        <end position="275"/>
    </location>
</feature>
<dbReference type="PANTHER" id="PTHR44218:SF6">
    <property type="entry name" value="PROTEIN SUPPRESSOR OF PHYA-105 1"/>
    <property type="match status" value="1"/>
</dbReference>